<dbReference type="RefSeq" id="WP_353565700.1">
    <property type="nucleotide sequence ID" value="NZ_BAABRI010000003.1"/>
</dbReference>
<evidence type="ECO:0008006" key="3">
    <source>
        <dbReference type="Google" id="ProtNLM"/>
    </source>
</evidence>
<name>A0ABP9UJ58_9BACT</name>
<proteinExistence type="predicted"/>
<evidence type="ECO:0000313" key="1">
    <source>
        <dbReference type="EMBL" id="GAA5481550.1"/>
    </source>
</evidence>
<dbReference type="Proteomes" id="UP001476282">
    <property type="component" value="Unassembled WGS sequence"/>
</dbReference>
<comment type="caution">
    <text evidence="1">The sequence shown here is derived from an EMBL/GenBank/DDBJ whole genome shotgun (WGS) entry which is preliminary data.</text>
</comment>
<keyword evidence="2" id="KW-1185">Reference proteome</keyword>
<sequence length="44" mass="4778">MTTTEETPRCDRCGAPTELQFGERWICEDCYVSGGACCAGEDEG</sequence>
<gene>
    <name evidence="1" type="ORF">Hsar01_00759</name>
</gene>
<reference evidence="1 2" key="1">
    <citation type="submission" date="2024-02" db="EMBL/GenBank/DDBJ databases">
        <title>Haloferula sargassicola NBRC 104335.</title>
        <authorList>
            <person name="Ichikawa N."/>
            <person name="Katano-Makiyama Y."/>
            <person name="Hidaka K."/>
        </authorList>
    </citation>
    <scope>NUCLEOTIDE SEQUENCE [LARGE SCALE GENOMIC DNA]</scope>
    <source>
        <strain evidence="1 2">NBRC 104335</strain>
    </source>
</reference>
<accession>A0ABP9UJ58</accession>
<evidence type="ECO:0000313" key="2">
    <source>
        <dbReference type="Proteomes" id="UP001476282"/>
    </source>
</evidence>
<organism evidence="1 2">
    <name type="scientific">Haloferula sargassicola</name>
    <dbReference type="NCBI Taxonomy" id="490096"/>
    <lineage>
        <taxon>Bacteria</taxon>
        <taxon>Pseudomonadati</taxon>
        <taxon>Verrucomicrobiota</taxon>
        <taxon>Verrucomicrobiia</taxon>
        <taxon>Verrucomicrobiales</taxon>
        <taxon>Verrucomicrobiaceae</taxon>
        <taxon>Haloferula</taxon>
    </lineage>
</organism>
<protein>
    <recommendedName>
        <fullName evidence="3">Small CPxCG-related zinc finger protein</fullName>
    </recommendedName>
</protein>
<dbReference type="EMBL" id="BAABRI010000003">
    <property type="protein sequence ID" value="GAA5481550.1"/>
    <property type="molecule type" value="Genomic_DNA"/>
</dbReference>